<dbReference type="Pfam" id="PF21780">
    <property type="entry name" value="DUF6875"/>
    <property type="match status" value="1"/>
</dbReference>
<accession>A0A149PGL8</accession>
<evidence type="ECO:0000313" key="2">
    <source>
        <dbReference type="EMBL" id="KXU84168.1"/>
    </source>
</evidence>
<sequence>MGMTMATRVSESQPVSFEEASRDARLSRIVDWIDRFLCVPNPALGRTGNVCPYAKTAILKRSLEFYRNFSRSVAGLASDMEQHLEEFLQSKRSDDIYYCRLVIPDELGDASSAIECVQKQLKPMFVERHLMIGQFFPDCAEPGLHNRAFRPLQTPVPLLAIRHMVLSDIAFLYGNERYMTAYLENFEERGSVAIRQFEASMEAPK</sequence>
<evidence type="ECO:0000313" key="3">
    <source>
        <dbReference type="Proteomes" id="UP000075613"/>
    </source>
</evidence>
<dbReference type="EMBL" id="LRBG01000037">
    <property type="protein sequence ID" value="KXU84168.1"/>
    <property type="molecule type" value="Genomic_DNA"/>
</dbReference>
<gene>
    <name evidence="2" type="ORF">CI15_27135</name>
</gene>
<dbReference type="Proteomes" id="UP000075613">
    <property type="component" value="Unassembled WGS sequence"/>
</dbReference>
<name>A0A149PGL8_9BURK</name>
<organism evidence="2 3">
    <name type="scientific">Paraburkholderia monticola</name>
    <dbReference type="NCBI Taxonomy" id="1399968"/>
    <lineage>
        <taxon>Bacteria</taxon>
        <taxon>Pseudomonadati</taxon>
        <taxon>Pseudomonadota</taxon>
        <taxon>Betaproteobacteria</taxon>
        <taxon>Burkholderiales</taxon>
        <taxon>Burkholderiaceae</taxon>
        <taxon>Paraburkholderia</taxon>
    </lineage>
</organism>
<evidence type="ECO:0000259" key="1">
    <source>
        <dbReference type="Pfam" id="PF21780"/>
    </source>
</evidence>
<dbReference type="STRING" id="1399968.CI15_27135"/>
<proteinExistence type="predicted"/>
<comment type="caution">
    <text evidence="2">The sequence shown here is derived from an EMBL/GenBank/DDBJ whole genome shotgun (WGS) entry which is preliminary data.</text>
</comment>
<protein>
    <recommendedName>
        <fullName evidence="1">DUF6875 domain-containing protein</fullName>
    </recommendedName>
</protein>
<dbReference type="InterPro" id="IPR049240">
    <property type="entry name" value="DUF6875"/>
</dbReference>
<feature type="domain" description="DUF6875" evidence="1">
    <location>
        <begin position="27"/>
        <end position="195"/>
    </location>
</feature>
<reference evidence="2 3" key="1">
    <citation type="journal article" date="2015" name="Int. J. Syst. Evol. Microbiol.">
        <title>Burkholderia monticola sp. nov., isolated from mountain soil.</title>
        <authorList>
            <person name="Baek I."/>
            <person name="Seo B."/>
            <person name="Lee I."/>
            <person name="Yi H."/>
            <person name="Chun J."/>
        </authorList>
    </citation>
    <scope>NUCLEOTIDE SEQUENCE [LARGE SCALE GENOMIC DNA]</scope>
    <source>
        <strain evidence="2 3">JC2948</strain>
    </source>
</reference>
<keyword evidence="3" id="KW-1185">Reference proteome</keyword>
<dbReference type="AlphaFoldDB" id="A0A149PGL8"/>